<evidence type="ECO:0000256" key="1">
    <source>
        <dbReference type="ARBA" id="ARBA00009512"/>
    </source>
</evidence>
<evidence type="ECO:0000256" key="5">
    <source>
        <dbReference type="ARBA" id="ARBA00035294"/>
    </source>
</evidence>
<evidence type="ECO:0000313" key="8">
    <source>
        <dbReference type="EMBL" id="MDG4476468.1"/>
    </source>
</evidence>
<dbReference type="PANTHER" id="PTHR21011:SF1">
    <property type="entry name" value="SMALL RIBOSOMAL SUBUNIT PROTEIN BS6M"/>
    <property type="match status" value="1"/>
</dbReference>
<evidence type="ECO:0000256" key="4">
    <source>
        <dbReference type="ARBA" id="ARBA00035104"/>
    </source>
</evidence>
<evidence type="ECO:0000256" key="3">
    <source>
        <dbReference type="ARBA" id="ARBA00023274"/>
    </source>
</evidence>
<sequence length="120" mass="13429">MRRYETIIIVKPGAGETEFSAVSDKVTGTVESFGGLIVRTDRWGLKKLAYPIKKEVQGDFLYVEYAGVPDGVKEMERLLRIDDRVLKFMTVKTQDVFTPDAPKAEEPEATPADTDEEASE</sequence>
<comment type="similarity">
    <text evidence="1 6">Belongs to the bacterial ribosomal protein bS6 family.</text>
</comment>
<keyword evidence="3 6" id="KW-0687">Ribonucleoprotein</keyword>
<keyword evidence="2 6" id="KW-0689">Ribosomal protein</keyword>
<dbReference type="InterPro" id="IPR035980">
    <property type="entry name" value="Ribosomal_bS6_sf"/>
</dbReference>
<dbReference type="GO" id="GO:0022627">
    <property type="term" value="C:cytosolic small ribosomal subunit"/>
    <property type="evidence" value="ECO:0007669"/>
    <property type="project" value="TreeGrafter"/>
</dbReference>
<accession>A0A9X4RMR7</accession>
<dbReference type="Pfam" id="PF01250">
    <property type="entry name" value="Ribosomal_S6"/>
    <property type="match status" value="1"/>
</dbReference>
<dbReference type="EMBL" id="JAPHEH010000001">
    <property type="protein sequence ID" value="MDG4476468.1"/>
    <property type="molecule type" value="Genomic_DNA"/>
</dbReference>
<dbReference type="Gene3D" id="3.30.70.60">
    <property type="match status" value="1"/>
</dbReference>
<dbReference type="NCBIfam" id="TIGR00166">
    <property type="entry name" value="S6"/>
    <property type="match status" value="1"/>
</dbReference>
<dbReference type="PANTHER" id="PTHR21011">
    <property type="entry name" value="MITOCHONDRIAL 28S RIBOSOMAL PROTEIN S6"/>
    <property type="match status" value="1"/>
</dbReference>
<feature type="region of interest" description="Disordered" evidence="7">
    <location>
        <begin position="97"/>
        <end position="120"/>
    </location>
</feature>
<keyword evidence="6" id="KW-0694">RNA-binding</keyword>
<comment type="caution">
    <text evidence="8">The sequence shown here is derived from an EMBL/GenBank/DDBJ whole genome shotgun (WGS) entry which is preliminary data.</text>
</comment>
<dbReference type="HAMAP" id="MF_00360">
    <property type="entry name" value="Ribosomal_bS6"/>
    <property type="match status" value="1"/>
</dbReference>
<dbReference type="GO" id="GO:0006412">
    <property type="term" value="P:translation"/>
    <property type="evidence" value="ECO:0007669"/>
    <property type="project" value="UniProtKB-UniRule"/>
</dbReference>
<evidence type="ECO:0000256" key="6">
    <source>
        <dbReference type="HAMAP-Rule" id="MF_00360"/>
    </source>
</evidence>
<dbReference type="GO" id="GO:0003735">
    <property type="term" value="F:structural constituent of ribosome"/>
    <property type="evidence" value="ECO:0007669"/>
    <property type="project" value="InterPro"/>
</dbReference>
<reference evidence="8" key="1">
    <citation type="journal article" date="2022" name="bioRxiv">
        <title>Thiovibrio frasassiensisgen. nov., sp. nov., an autotrophic, elemental sulfur disproportionating bacterium isolated from sulfidic karst sediment, and proposal of Thiovibrionaceae fam. nov.</title>
        <authorList>
            <person name="Aronson H."/>
            <person name="Thomas C."/>
            <person name="Bhattacharyya M."/>
            <person name="Eckstein S."/>
            <person name="Jensen S."/>
            <person name="Barco R."/>
            <person name="Macalady J."/>
            <person name="Amend J."/>
        </authorList>
    </citation>
    <scope>NUCLEOTIDE SEQUENCE</scope>
    <source>
        <strain evidence="8">RS19-109</strain>
    </source>
</reference>
<dbReference type="SUPFAM" id="SSF54995">
    <property type="entry name" value="Ribosomal protein S6"/>
    <property type="match status" value="1"/>
</dbReference>
<evidence type="ECO:0000256" key="2">
    <source>
        <dbReference type="ARBA" id="ARBA00022980"/>
    </source>
</evidence>
<reference evidence="8" key="2">
    <citation type="submission" date="2022-10" db="EMBL/GenBank/DDBJ databases">
        <authorList>
            <person name="Aronson H.S."/>
        </authorList>
    </citation>
    <scope>NUCLEOTIDE SEQUENCE</scope>
    <source>
        <strain evidence="8">RS19-109</strain>
    </source>
</reference>
<dbReference type="InterPro" id="IPR000529">
    <property type="entry name" value="Ribosomal_bS6"/>
</dbReference>
<dbReference type="AlphaFoldDB" id="A0A9X4RMR7"/>
<organism evidence="8 9">
    <name type="scientific">Thiovibrio frasassiensis</name>
    <dbReference type="NCBI Taxonomy" id="2984131"/>
    <lineage>
        <taxon>Bacteria</taxon>
        <taxon>Pseudomonadati</taxon>
        <taxon>Thermodesulfobacteriota</taxon>
        <taxon>Desulfobulbia</taxon>
        <taxon>Desulfobulbales</taxon>
        <taxon>Thiovibrionaceae</taxon>
        <taxon>Thiovibrio</taxon>
    </lineage>
</organism>
<comment type="function">
    <text evidence="4 6">Binds together with bS18 to 16S ribosomal RNA.</text>
</comment>
<dbReference type="InterPro" id="IPR014717">
    <property type="entry name" value="Transl_elong_EF1B/ribsomal_bS6"/>
</dbReference>
<protein>
    <recommendedName>
        <fullName evidence="5 6">Small ribosomal subunit protein bS6</fullName>
    </recommendedName>
</protein>
<evidence type="ECO:0000313" key="9">
    <source>
        <dbReference type="Proteomes" id="UP001154240"/>
    </source>
</evidence>
<evidence type="ECO:0000256" key="7">
    <source>
        <dbReference type="SAM" id="MobiDB-lite"/>
    </source>
</evidence>
<proteinExistence type="inferred from homology"/>
<gene>
    <name evidence="6 8" type="primary">rpsF</name>
    <name evidence="8" type="ORF">OLX77_09910</name>
</gene>
<dbReference type="GO" id="GO:0070181">
    <property type="term" value="F:small ribosomal subunit rRNA binding"/>
    <property type="evidence" value="ECO:0007669"/>
    <property type="project" value="TreeGrafter"/>
</dbReference>
<dbReference type="RefSeq" id="WP_307633435.1">
    <property type="nucleotide sequence ID" value="NZ_JAPHEH010000001.1"/>
</dbReference>
<name>A0A9X4RMR7_9BACT</name>
<keyword evidence="9" id="KW-1185">Reference proteome</keyword>
<keyword evidence="6" id="KW-0699">rRNA-binding</keyword>
<dbReference type="Proteomes" id="UP001154240">
    <property type="component" value="Unassembled WGS sequence"/>
</dbReference>
<dbReference type="CDD" id="cd00473">
    <property type="entry name" value="bS6"/>
    <property type="match status" value="1"/>
</dbReference>
<dbReference type="InterPro" id="IPR020814">
    <property type="entry name" value="Ribosomal_S6_plastid/chlpt"/>
</dbReference>